<keyword evidence="2" id="KW-0808">Transferase</keyword>
<dbReference type="Proteomes" id="UP000325081">
    <property type="component" value="Unassembled WGS sequence"/>
</dbReference>
<dbReference type="EMBL" id="BKCP01006294">
    <property type="protein sequence ID" value="GER42241.1"/>
    <property type="molecule type" value="Genomic_DNA"/>
</dbReference>
<proteinExistence type="predicted"/>
<dbReference type="AlphaFoldDB" id="A0A5A7QE65"/>
<dbReference type="CDD" id="cd07990">
    <property type="entry name" value="LPLAT_LCLAT1-like"/>
    <property type="match status" value="1"/>
</dbReference>
<dbReference type="GO" id="GO:0012505">
    <property type="term" value="C:endomembrane system"/>
    <property type="evidence" value="ECO:0007669"/>
    <property type="project" value="TreeGrafter"/>
</dbReference>
<accession>A0A5A7QE65</accession>
<dbReference type="PANTHER" id="PTHR10983">
    <property type="entry name" value="1-ACYLGLYCEROL-3-PHOSPHATE ACYLTRANSFERASE-RELATED"/>
    <property type="match status" value="1"/>
</dbReference>
<dbReference type="GO" id="GO:0016746">
    <property type="term" value="F:acyltransferase activity"/>
    <property type="evidence" value="ECO:0007669"/>
    <property type="project" value="UniProtKB-KW"/>
</dbReference>
<organism evidence="2 3">
    <name type="scientific">Striga asiatica</name>
    <name type="common">Asiatic witchweed</name>
    <name type="synonym">Buchnera asiatica</name>
    <dbReference type="NCBI Taxonomy" id="4170"/>
    <lineage>
        <taxon>Eukaryota</taxon>
        <taxon>Viridiplantae</taxon>
        <taxon>Streptophyta</taxon>
        <taxon>Embryophyta</taxon>
        <taxon>Tracheophyta</taxon>
        <taxon>Spermatophyta</taxon>
        <taxon>Magnoliopsida</taxon>
        <taxon>eudicotyledons</taxon>
        <taxon>Gunneridae</taxon>
        <taxon>Pentapetalae</taxon>
        <taxon>asterids</taxon>
        <taxon>lamiids</taxon>
        <taxon>Lamiales</taxon>
        <taxon>Orobanchaceae</taxon>
        <taxon>Buchnereae</taxon>
        <taxon>Striga</taxon>
    </lineage>
</organism>
<evidence type="ECO:0000313" key="2">
    <source>
        <dbReference type="EMBL" id="GER42241.1"/>
    </source>
</evidence>
<evidence type="ECO:0000313" key="3">
    <source>
        <dbReference type="Proteomes" id="UP000325081"/>
    </source>
</evidence>
<keyword evidence="3" id="KW-1185">Reference proteome</keyword>
<gene>
    <name evidence="2" type="ORF">STAS_19007</name>
</gene>
<protein>
    <submittedName>
        <fullName evidence="2">1-acyl-sn-glycerol-3-phosphate acyltransferase</fullName>
    </submittedName>
</protein>
<keyword evidence="2" id="KW-0012">Acyltransferase</keyword>
<name>A0A5A7QE65_STRAF</name>
<reference evidence="3" key="1">
    <citation type="journal article" date="2019" name="Curr. Biol.">
        <title>Genome Sequence of Striga asiatica Provides Insight into the Evolution of Plant Parasitism.</title>
        <authorList>
            <person name="Yoshida S."/>
            <person name="Kim S."/>
            <person name="Wafula E.K."/>
            <person name="Tanskanen J."/>
            <person name="Kim Y.M."/>
            <person name="Honaas L."/>
            <person name="Yang Z."/>
            <person name="Spallek T."/>
            <person name="Conn C.E."/>
            <person name="Ichihashi Y."/>
            <person name="Cheong K."/>
            <person name="Cui S."/>
            <person name="Der J.P."/>
            <person name="Gundlach H."/>
            <person name="Jiao Y."/>
            <person name="Hori C."/>
            <person name="Ishida J.K."/>
            <person name="Kasahara H."/>
            <person name="Kiba T."/>
            <person name="Kim M.S."/>
            <person name="Koo N."/>
            <person name="Laohavisit A."/>
            <person name="Lee Y.H."/>
            <person name="Lumba S."/>
            <person name="McCourt P."/>
            <person name="Mortimer J.C."/>
            <person name="Mutuku J.M."/>
            <person name="Nomura T."/>
            <person name="Sasaki-Sekimoto Y."/>
            <person name="Seto Y."/>
            <person name="Wang Y."/>
            <person name="Wakatake T."/>
            <person name="Sakakibara H."/>
            <person name="Demura T."/>
            <person name="Yamaguchi S."/>
            <person name="Yoneyama K."/>
            <person name="Manabe R.I."/>
            <person name="Nelson D.C."/>
            <person name="Schulman A.H."/>
            <person name="Timko M.P."/>
            <person name="dePamphilis C.W."/>
            <person name="Choi D."/>
            <person name="Shirasu K."/>
        </authorList>
    </citation>
    <scope>NUCLEOTIDE SEQUENCE [LARGE SCALE GENOMIC DNA]</scope>
    <source>
        <strain evidence="3">cv. UVA1</strain>
    </source>
</reference>
<evidence type="ECO:0000256" key="1">
    <source>
        <dbReference type="SAM" id="MobiDB-lite"/>
    </source>
</evidence>
<dbReference type="PANTHER" id="PTHR10983:SF16">
    <property type="entry name" value="LYSOCARDIOLIPIN ACYLTRANSFERASE 1"/>
    <property type="match status" value="1"/>
</dbReference>
<comment type="caution">
    <text evidence="2">The sequence shown here is derived from an EMBL/GenBank/DDBJ whole genome shotgun (WGS) entry which is preliminary data.</text>
</comment>
<dbReference type="OrthoDB" id="189226at2759"/>
<feature type="region of interest" description="Disordered" evidence="1">
    <location>
        <begin position="38"/>
        <end position="58"/>
    </location>
</feature>
<sequence length="307" mass="35347">MSKNFISAKAHCIVLFPNRNPMLHIFIRTHKNGVFPQTKAKAQKTPSSNPIKTNKRHNLPNHLNLNRIRAFGVLWLLDSCPLEARQRTSQQKNNRIVLRELDCFVAFLVRENKRDQSVFFRGPLTRGEARVAYREPQDGGCEGYLKYVLKSSLMRLPVFGWVFHVMEFIPVERKWVVDEFKMCRILQKHASENGLPVLKNVLLPKTKGFYACLETLRDSLDADQLPTQRNGKRIQGDISMTSQSGTNTIAPRSWTMPLESTLQKFTFTSGEFALTTSRNPRMKEPFDDEMCGEFRCGNDIDRDLHSS</sequence>